<name>A0AA37QIV9_9BACT</name>
<accession>A0AA37QIV9</accession>
<dbReference type="EMBL" id="BRXS01000005">
    <property type="protein sequence ID" value="GLC26633.1"/>
    <property type="molecule type" value="Genomic_DNA"/>
</dbReference>
<comment type="similarity">
    <text evidence="2">Belongs to the SusD family.</text>
</comment>
<feature type="domain" description="RagB/SusD" evidence="7">
    <location>
        <begin position="326"/>
        <end position="415"/>
    </location>
</feature>
<evidence type="ECO:0000256" key="1">
    <source>
        <dbReference type="ARBA" id="ARBA00004442"/>
    </source>
</evidence>
<evidence type="ECO:0000256" key="3">
    <source>
        <dbReference type="ARBA" id="ARBA00022729"/>
    </source>
</evidence>
<keyword evidence="3 6" id="KW-0732">Signal</keyword>
<evidence type="ECO:0000313" key="8">
    <source>
        <dbReference type="EMBL" id="GLC26633.1"/>
    </source>
</evidence>
<keyword evidence="9" id="KW-1185">Reference proteome</keyword>
<protein>
    <recommendedName>
        <fullName evidence="7">RagB/SusD domain-containing protein</fullName>
    </recommendedName>
</protein>
<dbReference type="GO" id="GO:0009279">
    <property type="term" value="C:cell outer membrane"/>
    <property type="evidence" value="ECO:0007669"/>
    <property type="project" value="UniProtKB-SubCell"/>
</dbReference>
<dbReference type="InterPro" id="IPR011990">
    <property type="entry name" value="TPR-like_helical_dom_sf"/>
</dbReference>
<reference evidence="8" key="1">
    <citation type="submission" date="2022-08" db="EMBL/GenBank/DDBJ databases">
        <title>Draft genome sequencing of Roseisolibacter agri AW1220.</title>
        <authorList>
            <person name="Tobiishi Y."/>
            <person name="Tonouchi A."/>
        </authorList>
    </citation>
    <scope>NUCLEOTIDE SEQUENCE</scope>
    <source>
        <strain evidence="8">AW1220</strain>
    </source>
</reference>
<evidence type="ECO:0000313" key="9">
    <source>
        <dbReference type="Proteomes" id="UP001161325"/>
    </source>
</evidence>
<dbReference type="Pfam" id="PF07980">
    <property type="entry name" value="SusD_RagB"/>
    <property type="match status" value="1"/>
</dbReference>
<evidence type="ECO:0000259" key="7">
    <source>
        <dbReference type="Pfam" id="PF07980"/>
    </source>
</evidence>
<keyword evidence="4" id="KW-0472">Membrane</keyword>
<feature type="signal peptide" evidence="6">
    <location>
        <begin position="1"/>
        <end position="33"/>
    </location>
</feature>
<feature type="chain" id="PRO_5041399491" description="RagB/SusD domain-containing protein" evidence="6">
    <location>
        <begin position="34"/>
        <end position="424"/>
    </location>
</feature>
<dbReference type="InterPro" id="IPR012944">
    <property type="entry name" value="SusD_RagB_dom"/>
</dbReference>
<comment type="caution">
    <text evidence="8">The sequence shown here is derived from an EMBL/GenBank/DDBJ whole genome shotgun (WGS) entry which is preliminary data.</text>
</comment>
<keyword evidence="5" id="KW-0998">Cell outer membrane</keyword>
<dbReference type="PROSITE" id="PS51257">
    <property type="entry name" value="PROKAR_LIPOPROTEIN"/>
    <property type="match status" value="1"/>
</dbReference>
<dbReference type="Gene3D" id="1.25.40.390">
    <property type="match status" value="2"/>
</dbReference>
<sequence>MTTHIRTHIRSLAAAALALLLAGCALDVTNPNAAPEQVAVTTPAGVRAIAVGMQGRYGNALEHAVWVPGLVAGELGTLTNSQSQHREFQRFPNAALNTPRIESTNLDLLAFWSRQYATIRAADDVLAGLAQVALTPGTESGMTALAKTLKAASLGTLAEAWQQVILEPSQETPTFADRTATLARVLELLASARADLAAQAPSTEFTSTILMPGIDLPNTIRAFQARWALAAGQYEQALTFANEVPATATSEYRYSTVDANPIWGAITSNRYFGAVQTLRTGAEAGDARVTRLFGATPIDSLGGTRTLGVLIYRTSADAYPLFTQDELSLIRAEAHARQGRLPQAITELNRVRTAAGLAARTAGDLATQQAVLDEILRQRRLSLFLSGLAWADLRRFGRTADARVAWLPYPEQERASNPNTPANP</sequence>
<dbReference type="Proteomes" id="UP001161325">
    <property type="component" value="Unassembled WGS sequence"/>
</dbReference>
<evidence type="ECO:0000256" key="6">
    <source>
        <dbReference type="SAM" id="SignalP"/>
    </source>
</evidence>
<evidence type="ECO:0000256" key="2">
    <source>
        <dbReference type="ARBA" id="ARBA00006275"/>
    </source>
</evidence>
<dbReference type="AlphaFoldDB" id="A0AA37QIV9"/>
<comment type="subcellular location">
    <subcellularLocation>
        <location evidence="1">Cell outer membrane</location>
    </subcellularLocation>
</comment>
<dbReference type="RefSeq" id="WP_284351090.1">
    <property type="nucleotide sequence ID" value="NZ_BRXS01000005.1"/>
</dbReference>
<gene>
    <name evidence="8" type="ORF">rosag_31460</name>
</gene>
<evidence type="ECO:0000256" key="5">
    <source>
        <dbReference type="ARBA" id="ARBA00023237"/>
    </source>
</evidence>
<proteinExistence type="inferred from homology"/>
<dbReference type="SUPFAM" id="SSF48452">
    <property type="entry name" value="TPR-like"/>
    <property type="match status" value="1"/>
</dbReference>
<evidence type="ECO:0000256" key="4">
    <source>
        <dbReference type="ARBA" id="ARBA00023136"/>
    </source>
</evidence>
<organism evidence="8 9">
    <name type="scientific">Roseisolibacter agri</name>
    <dbReference type="NCBI Taxonomy" id="2014610"/>
    <lineage>
        <taxon>Bacteria</taxon>
        <taxon>Pseudomonadati</taxon>
        <taxon>Gemmatimonadota</taxon>
        <taxon>Gemmatimonadia</taxon>
        <taxon>Gemmatimonadales</taxon>
        <taxon>Gemmatimonadaceae</taxon>
        <taxon>Roseisolibacter</taxon>
    </lineage>
</organism>